<gene>
    <name evidence="1" type="ORF">ACFSR1_01215</name>
</gene>
<name>A0ABW5LAY3_9FLAO</name>
<keyword evidence="2" id="KW-1185">Reference proteome</keyword>
<proteinExistence type="predicted"/>
<evidence type="ECO:0000313" key="2">
    <source>
        <dbReference type="Proteomes" id="UP001597319"/>
    </source>
</evidence>
<dbReference type="Proteomes" id="UP001597319">
    <property type="component" value="Unassembled WGS sequence"/>
</dbReference>
<dbReference type="EMBL" id="JBHULE010000002">
    <property type="protein sequence ID" value="MFD2561266.1"/>
    <property type="molecule type" value="Genomic_DNA"/>
</dbReference>
<organism evidence="1 2">
    <name type="scientific">Aquimarina rubra</name>
    <dbReference type="NCBI Taxonomy" id="1920033"/>
    <lineage>
        <taxon>Bacteria</taxon>
        <taxon>Pseudomonadati</taxon>
        <taxon>Bacteroidota</taxon>
        <taxon>Flavobacteriia</taxon>
        <taxon>Flavobacteriales</taxon>
        <taxon>Flavobacteriaceae</taxon>
        <taxon>Aquimarina</taxon>
    </lineage>
</organism>
<accession>A0ABW5LAY3</accession>
<dbReference type="RefSeq" id="WP_378288829.1">
    <property type="nucleotide sequence ID" value="NZ_JBHULE010000002.1"/>
</dbReference>
<comment type="caution">
    <text evidence="1">The sequence shown here is derived from an EMBL/GenBank/DDBJ whole genome shotgun (WGS) entry which is preliminary data.</text>
</comment>
<evidence type="ECO:0008006" key="3">
    <source>
        <dbReference type="Google" id="ProtNLM"/>
    </source>
</evidence>
<protein>
    <recommendedName>
        <fullName evidence="3">Lipoprotein</fullName>
    </recommendedName>
</protein>
<reference evidence="2" key="1">
    <citation type="journal article" date="2019" name="Int. J. Syst. Evol. Microbiol.">
        <title>The Global Catalogue of Microorganisms (GCM) 10K type strain sequencing project: providing services to taxonomists for standard genome sequencing and annotation.</title>
        <authorList>
            <consortium name="The Broad Institute Genomics Platform"/>
            <consortium name="The Broad Institute Genome Sequencing Center for Infectious Disease"/>
            <person name="Wu L."/>
            <person name="Ma J."/>
        </authorList>
    </citation>
    <scope>NUCLEOTIDE SEQUENCE [LARGE SCALE GENOMIC DNA]</scope>
    <source>
        <strain evidence="2">KCTC 52274</strain>
    </source>
</reference>
<sequence length="201" mass="23433">MKIIVNKLFIYLALFLIIISLSNCASFSYQYQNPVFLTPSFLTSENIKELNGEYSIIARSKDSIMNNHYPSYNNFFQILDRDRGNKKDTLNKNNLSNFSFKINVINDGEIKFEYLTNNKKFNERIIKYELREGYLYLKNKNTTIGGIPYVFGGIEVNKVRLTRDLKDNLVAEIAHHNSGAILLVFGDAKDNHYQCYYHKIK</sequence>
<evidence type="ECO:0000313" key="1">
    <source>
        <dbReference type="EMBL" id="MFD2561266.1"/>
    </source>
</evidence>